<dbReference type="InterPro" id="IPR010987">
    <property type="entry name" value="Glutathione-S-Trfase_C-like"/>
</dbReference>
<keyword evidence="5" id="KW-1185">Reference proteome</keyword>
<dbReference type="GO" id="GO:0004364">
    <property type="term" value="F:glutathione transferase activity"/>
    <property type="evidence" value="ECO:0007669"/>
    <property type="project" value="UniProtKB-EC"/>
</dbReference>
<evidence type="ECO:0000259" key="4">
    <source>
        <dbReference type="PROSITE" id="PS50405"/>
    </source>
</evidence>
<dbReference type="PROSITE" id="PS50405">
    <property type="entry name" value="GST_CTER"/>
    <property type="match status" value="1"/>
</dbReference>
<dbReference type="InterPro" id="IPR050213">
    <property type="entry name" value="GST_superfamily"/>
</dbReference>
<evidence type="ECO:0000313" key="5">
    <source>
        <dbReference type="Proteomes" id="UP000887540"/>
    </source>
</evidence>
<protein>
    <recommendedName>
        <fullName evidence="1">glutathione transferase</fullName>
        <ecNumber evidence="1">2.5.1.18</ecNumber>
    </recommendedName>
</protein>
<dbReference type="CDD" id="cd03192">
    <property type="entry name" value="GST_C_Sigma_like"/>
    <property type="match status" value="1"/>
</dbReference>
<evidence type="ECO:0000256" key="2">
    <source>
        <dbReference type="ARBA" id="ARBA00022679"/>
    </source>
</evidence>
<dbReference type="InterPro" id="IPR004046">
    <property type="entry name" value="GST_C"/>
</dbReference>
<dbReference type="GO" id="GO:0006749">
    <property type="term" value="P:glutathione metabolic process"/>
    <property type="evidence" value="ECO:0007669"/>
    <property type="project" value="TreeGrafter"/>
</dbReference>
<dbReference type="Gene3D" id="1.20.1050.10">
    <property type="match status" value="1"/>
</dbReference>
<dbReference type="AlphaFoldDB" id="A0A914EN49"/>
<evidence type="ECO:0000256" key="3">
    <source>
        <dbReference type="ARBA" id="ARBA00047960"/>
    </source>
</evidence>
<dbReference type="SUPFAM" id="SSF47616">
    <property type="entry name" value="GST C-terminal domain-like"/>
    <property type="match status" value="1"/>
</dbReference>
<dbReference type="WBParaSite" id="ACRNAN_scaffold972.g16870.t1">
    <property type="protein sequence ID" value="ACRNAN_scaffold972.g16870.t1"/>
    <property type="gene ID" value="ACRNAN_scaffold972.g16870"/>
</dbReference>
<dbReference type="EC" id="2.5.1.18" evidence="1"/>
<keyword evidence="2" id="KW-0808">Transferase</keyword>
<dbReference type="Pfam" id="PF14497">
    <property type="entry name" value="GST_C_3"/>
    <property type="match status" value="1"/>
</dbReference>
<dbReference type="InterPro" id="IPR036282">
    <property type="entry name" value="Glutathione-S-Trfase_C_sf"/>
</dbReference>
<feature type="domain" description="GST C-terminal" evidence="4">
    <location>
        <begin position="8"/>
        <end position="139"/>
    </location>
</feature>
<comment type="catalytic activity">
    <reaction evidence="3">
        <text>RX + glutathione = an S-substituted glutathione + a halide anion + H(+)</text>
        <dbReference type="Rhea" id="RHEA:16437"/>
        <dbReference type="ChEBI" id="CHEBI:15378"/>
        <dbReference type="ChEBI" id="CHEBI:16042"/>
        <dbReference type="ChEBI" id="CHEBI:17792"/>
        <dbReference type="ChEBI" id="CHEBI:57925"/>
        <dbReference type="ChEBI" id="CHEBI:90779"/>
        <dbReference type="EC" id="2.5.1.18"/>
    </reaction>
</comment>
<name>A0A914EN49_9BILA</name>
<sequence length="139" mass="16629">MLGLEAKTVEEQALCDMYAEHAQDVFEKLRPWVITFTRCIMKEYFEQREKRTQEVFIPVVKQDYGPIFEKRLKENETGFLVGDHVTWVDIFIAEFTDKLLTFGPNEVFENFPLLKKHHQKIVNYPTLQEHLKTRPDYVF</sequence>
<reference evidence="6" key="1">
    <citation type="submission" date="2022-11" db="UniProtKB">
        <authorList>
            <consortium name="WormBaseParasite"/>
        </authorList>
    </citation>
    <scope>IDENTIFICATION</scope>
</reference>
<accession>A0A914EN49</accession>
<proteinExistence type="predicted"/>
<dbReference type="Gene3D" id="3.40.30.10">
    <property type="entry name" value="Glutaredoxin"/>
    <property type="match status" value="1"/>
</dbReference>
<evidence type="ECO:0000256" key="1">
    <source>
        <dbReference type="ARBA" id="ARBA00012452"/>
    </source>
</evidence>
<dbReference type="PANTHER" id="PTHR11571:SF224">
    <property type="entry name" value="HEMATOPOIETIC PROSTAGLANDIN D SYNTHASE"/>
    <property type="match status" value="1"/>
</dbReference>
<evidence type="ECO:0000313" key="6">
    <source>
        <dbReference type="WBParaSite" id="ACRNAN_scaffold972.g16870.t1"/>
    </source>
</evidence>
<dbReference type="PANTHER" id="PTHR11571">
    <property type="entry name" value="GLUTATHIONE S-TRANSFERASE"/>
    <property type="match status" value="1"/>
</dbReference>
<dbReference type="Proteomes" id="UP000887540">
    <property type="component" value="Unplaced"/>
</dbReference>
<organism evidence="5 6">
    <name type="scientific">Acrobeloides nanus</name>
    <dbReference type="NCBI Taxonomy" id="290746"/>
    <lineage>
        <taxon>Eukaryota</taxon>
        <taxon>Metazoa</taxon>
        <taxon>Ecdysozoa</taxon>
        <taxon>Nematoda</taxon>
        <taxon>Chromadorea</taxon>
        <taxon>Rhabditida</taxon>
        <taxon>Tylenchina</taxon>
        <taxon>Cephalobomorpha</taxon>
        <taxon>Cephaloboidea</taxon>
        <taxon>Cephalobidae</taxon>
        <taxon>Acrobeloides</taxon>
    </lineage>
</organism>